<feature type="domain" description="tRNA(Ile)-lysidine synthase substrate-binding" evidence="9">
    <location>
        <begin position="274"/>
        <end position="335"/>
    </location>
</feature>
<evidence type="ECO:0000256" key="4">
    <source>
        <dbReference type="ARBA" id="ARBA00022741"/>
    </source>
</evidence>
<dbReference type="STRING" id="1758689.SGUI_1471"/>
<keyword evidence="2 7" id="KW-0436">Ligase</keyword>
<protein>
    <recommendedName>
        <fullName evidence="7">tRNA(Ile)-lysidine synthase</fullName>
        <ecNumber evidence="7">6.3.4.19</ecNumber>
    </recommendedName>
    <alternativeName>
        <fullName evidence="7">tRNA(Ile)-2-lysyl-cytidine synthase</fullName>
    </alternativeName>
    <alternativeName>
        <fullName evidence="7">tRNA(Ile)-lysidine synthetase</fullName>
    </alternativeName>
</protein>
<organism evidence="10 11">
    <name type="scientific">Serinicoccus hydrothermalis</name>
    <dbReference type="NCBI Taxonomy" id="1758689"/>
    <lineage>
        <taxon>Bacteria</taxon>
        <taxon>Bacillati</taxon>
        <taxon>Actinomycetota</taxon>
        <taxon>Actinomycetes</taxon>
        <taxon>Micrococcales</taxon>
        <taxon>Ornithinimicrobiaceae</taxon>
        <taxon>Serinicoccus</taxon>
    </lineage>
</organism>
<dbReference type="EMBL" id="CP014989">
    <property type="protein sequence ID" value="ANS78867.1"/>
    <property type="molecule type" value="Genomic_DNA"/>
</dbReference>
<gene>
    <name evidence="7" type="primary">tilS</name>
    <name evidence="10" type="ORF">SGUI_1471</name>
</gene>
<keyword evidence="1 7" id="KW-0963">Cytoplasm</keyword>
<dbReference type="GO" id="GO:0006400">
    <property type="term" value="P:tRNA modification"/>
    <property type="evidence" value="ECO:0007669"/>
    <property type="project" value="UniProtKB-UniRule"/>
</dbReference>
<dbReference type="GO" id="GO:0005524">
    <property type="term" value="F:ATP binding"/>
    <property type="evidence" value="ECO:0007669"/>
    <property type="project" value="UniProtKB-UniRule"/>
</dbReference>
<accession>A0A1B1NBQ8</accession>
<dbReference type="InterPro" id="IPR012795">
    <property type="entry name" value="tRNA_Ile_lys_synt_N"/>
</dbReference>
<evidence type="ECO:0000313" key="11">
    <source>
        <dbReference type="Proteomes" id="UP000092482"/>
    </source>
</evidence>
<dbReference type="HAMAP" id="MF_01161">
    <property type="entry name" value="tRNA_Ile_lys_synt"/>
    <property type="match status" value="1"/>
</dbReference>
<keyword evidence="5 7" id="KW-0067">ATP-binding</keyword>
<evidence type="ECO:0000256" key="6">
    <source>
        <dbReference type="ARBA" id="ARBA00048539"/>
    </source>
</evidence>
<reference evidence="10 11" key="1">
    <citation type="submission" date="2016-03" db="EMBL/GenBank/DDBJ databases">
        <title>Shallow-sea hydrothermal system.</title>
        <authorList>
            <person name="Tang K."/>
        </authorList>
    </citation>
    <scope>NUCLEOTIDE SEQUENCE [LARGE SCALE GENOMIC DNA]</scope>
    <source>
        <strain evidence="10 11">JLT9</strain>
    </source>
</reference>
<feature type="binding site" evidence="7">
    <location>
        <begin position="35"/>
        <end position="40"/>
    </location>
    <ligand>
        <name>ATP</name>
        <dbReference type="ChEBI" id="CHEBI:30616"/>
    </ligand>
</feature>
<dbReference type="InterPro" id="IPR014729">
    <property type="entry name" value="Rossmann-like_a/b/a_fold"/>
</dbReference>
<dbReference type="SUPFAM" id="SSF82829">
    <property type="entry name" value="MesJ substrate recognition domain-like"/>
    <property type="match status" value="1"/>
</dbReference>
<keyword evidence="3 7" id="KW-0819">tRNA processing</keyword>
<dbReference type="InterPro" id="IPR012094">
    <property type="entry name" value="tRNA_Ile_lys_synt"/>
</dbReference>
<keyword evidence="11" id="KW-1185">Reference proteome</keyword>
<name>A0A1B1NBQ8_9MICO</name>
<evidence type="ECO:0000256" key="2">
    <source>
        <dbReference type="ARBA" id="ARBA00022598"/>
    </source>
</evidence>
<dbReference type="CDD" id="cd01992">
    <property type="entry name" value="TilS_N"/>
    <property type="match status" value="1"/>
</dbReference>
<evidence type="ECO:0000256" key="1">
    <source>
        <dbReference type="ARBA" id="ARBA00022490"/>
    </source>
</evidence>
<feature type="domain" description="tRNA(Ile)-lysidine/2-thiocytidine synthase N-terminal" evidence="8">
    <location>
        <begin position="30"/>
        <end position="225"/>
    </location>
</feature>
<comment type="catalytic activity">
    <reaction evidence="6 7">
        <text>cytidine(34) in tRNA(Ile2) + L-lysine + ATP = lysidine(34) in tRNA(Ile2) + AMP + diphosphate + H(+)</text>
        <dbReference type="Rhea" id="RHEA:43744"/>
        <dbReference type="Rhea" id="RHEA-COMP:10625"/>
        <dbReference type="Rhea" id="RHEA-COMP:10670"/>
        <dbReference type="ChEBI" id="CHEBI:15378"/>
        <dbReference type="ChEBI" id="CHEBI:30616"/>
        <dbReference type="ChEBI" id="CHEBI:32551"/>
        <dbReference type="ChEBI" id="CHEBI:33019"/>
        <dbReference type="ChEBI" id="CHEBI:82748"/>
        <dbReference type="ChEBI" id="CHEBI:83665"/>
        <dbReference type="ChEBI" id="CHEBI:456215"/>
        <dbReference type="EC" id="6.3.4.19"/>
    </reaction>
</comment>
<dbReference type="Proteomes" id="UP000092482">
    <property type="component" value="Chromosome"/>
</dbReference>
<comment type="similarity">
    <text evidence="7">Belongs to the tRNA(Ile)-lysidine synthase family.</text>
</comment>
<dbReference type="InterPro" id="IPR011063">
    <property type="entry name" value="TilS/TtcA_N"/>
</dbReference>
<keyword evidence="4 7" id="KW-0547">Nucleotide-binding</keyword>
<dbReference type="Pfam" id="PF09179">
    <property type="entry name" value="TilS"/>
    <property type="match status" value="1"/>
</dbReference>
<dbReference type="OrthoDB" id="5244702at2"/>
<dbReference type="NCBIfam" id="TIGR02432">
    <property type="entry name" value="lysidine_TilS_N"/>
    <property type="match status" value="1"/>
</dbReference>
<comment type="subcellular location">
    <subcellularLocation>
        <location evidence="7">Cytoplasm</location>
    </subcellularLocation>
</comment>
<dbReference type="EC" id="6.3.4.19" evidence="7"/>
<dbReference type="KEGG" id="serj:SGUI_1471"/>
<evidence type="ECO:0000256" key="3">
    <source>
        <dbReference type="ARBA" id="ARBA00022694"/>
    </source>
</evidence>
<dbReference type="RefSeq" id="WP_066638267.1">
    <property type="nucleotide sequence ID" value="NZ_CP014989.1"/>
</dbReference>
<dbReference type="SUPFAM" id="SSF52402">
    <property type="entry name" value="Adenine nucleotide alpha hydrolases-like"/>
    <property type="match status" value="1"/>
</dbReference>
<evidence type="ECO:0000256" key="5">
    <source>
        <dbReference type="ARBA" id="ARBA00022840"/>
    </source>
</evidence>
<evidence type="ECO:0000259" key="9">
    <source>
        <dbReference type="Pfam" id="PF09179"/>
    </source>
</evidence>
<comment type="domain">
    <text evidence="7">The N-terminal region contains the highly conserved SGGXDS motif, predicted to be a P-loop motif involved in ATP binding.</text>
</comment>
<dbReference type="Gene3D" id="3.40.50.620">
    <property type="entry name" value="HUPs"/>
    <property type="match status" value="1"/>
</dbReference>
<dbReference type="PATRIC" id="fig|1758689.4.peg.1515"/>
<proteinExistence type="inferred from homology"/>
<dbReference type="PANTHER" id="PTHR43033:SF1">
    <property type="entry name" value="TRNA(ILE)-LYSIDINE SYNTHASE-RELATED"/>
    <property type="match status" value="1"/>
</dbReference>
<evidence type="ECO:0000256" key="7">
    <source>
        <dbReference type="HAMAP-Rule" id="MF_01161"/>
    </source>
</evidence>
<evidence type="ECO:0000259" key="8">
    <source>
        <dbReference type="Pfam" id="PF01171"/>
    </source>
</evidence>
<dbReference type="PANTHER" id="PTHR43033">
    <property type="entry name" value="TRNA(ILE)-LYSIDINE SYNTHASE-RELATED"/>
    <property type="match status" value="1"/>
</dbReference>
<dbReference type="GO" id="GO:0032267">
    <property type="term" value="F:tRNA(Ile)-lysidine synthase activity"/>
    <property type="evidence" value="ECO:0007669"/>
    <property type="project" value="UniProtKB-EC"/>
</dbReference>
<comment type="function">
    <text evidence="7">Ligates lysine onto the cytidine present at position 34 of the AUA codon-specific tRNA(Ile) that contains the anticodon CAU, in an ATP-dependent manner. Cytidine is converted to lysidine, thus changing the amino acid specificity of the tRNA from methionine to isoleucine.</text>
</comment>
<dbReference type="InterPro" id="IPR015262">
    <property type="entry name" value="tRNA_Ile_lys_synt_subst-bd"/>
</dbReference>
<evidence type="ECO:0000313" key="10">
    <source>
        <dbReference type="EMBL" id="ANS78867.1"/>
    </source>
</evidence>
<sequence length="345" mass="35803">MPGPPAAVAAARLAVRRWLEDTGPAPDSLVLVACSGGADSLALAAATGFVAPRAGLRAGAIVVDHGLQDGSAAVAARAAEQCRELLPTGSPVEVQRVHVPAGPAGPEGQARAERYAVLVDAAQRLGASAVLTGHTRDDQAEQVLLGLARGSGARALAGMPASRSFGGTRILLGRPFLGGRRSRRAGPDGGITREHTERVCAELGLDPWSDPHNEVDDYARVRARRALQLLEDELGPGLATNLARSADLLRDDADALDAAAQEAYRSLGAPPWPVAGLAALEPAVRTRLYRRCAREAGSSGTDLTSEHLLAVDALVTDWHGQGPLHLPGGVRAGRGEDGVWLRGRT</sequence>
<dbReference type="AlphaFoldDB" id="A0A1B1NBQ8"/>
<dbReference type="Pfam" id="PF01171">
    <property type="entry name" value="ATP_bind_3"/>
    <property type="match status" value="1"/>
</dbReference>
<dbReference type="Gene3D" id="1.20.59.20">
    <property type="match status" value="1"/>
</dbReference>
<dbReference type="GO" id="GO:0005737">
    <property type="term" value="C:cytoplasm"/>
    <property type="evidence" value="ECO:0007669"/>
    <property type="project" value="UniProtKB-SubCell"/>
</dbReference>